<proteinExistence type="predicted"/>
<evidence type="ECO:0000313" key="2">
    <source>
        <dbReference type="Proteomes" id="UP001411173"/>
    </source>
</evidence>
<dbReference type="Proteomes" id="UP001411173">
    <property type="component" value="Unassembled WGS sequence"/>
</dbReference>
<evidence type="ECO:0000313" key="1">
    <source>
        <dbReference type="EMBL" id="MEN0581918.1"/>
    </source>
</evidence>
<name>A0ABU9VBG8_9ENTR</name>
<sequence length="66" mass="7351">MHSQIPMLNVDLHVSPDFSGRIMLYVENGLVISEMPLMPDEIIGTPSLFNQLLERAGYHVTPAEKG</sequence>
<gene>
    <name evidence="1" type="ORF">AAIG39_23375</name>
</gene>
<keyword evidence="2" id="KW-1185">Reference proteome</keyword>
<dbReference type="EMBL" id="JBCIVJ010000031">
    <property type="protein sequence ID" value="MEN0581918.1"/>
    <property type="molecule type" value="Genomic_DNA"/>
</dbReference>
<comment type="caution">
    <text evidence="1">The sequence shown here is derived from an EMBL/GenBank/DDBJ whole genome shotgun (WGS) entry which is preliminary data.</text>
</comment>
<organism evidence="1 2">
    <name type="scientific">Phytobacter palmae</name>
    <dbReference type="NCBI Taxonomy" id="1855371"/>
    <lineage>
        <taxon>Bacteria</taxon>
        <taxon>Pseudomonadati</taxon>
        <taxon>Pseudomonadota</taxon>
        <taxon>Gammaproteobacteria</taxon>
        <taxon>Enterobacterales</taxon>
        <taxon>Enterobacteriaceae</taxon>
        <taxon>Phytobacter</taxon>
    </lineage>
</organism>
<reference evidence="1 2" key="1">
    <citation type="submission" date="2024-02" db="EMBL/GenBank/DDBJ databases">
        <title>Whole genome of MDR Enterobacteriaceae from southern Thailand.</title>
        <authorList>
            <person name="Surachat K."/>
        </authorList>
    </citation>
    <scope>NUCLEOTIDE SEQUENCE [LARGE SCALE GENOMIC DNA]</scope>
    <source>
        <strain evidence="1 2">PSU_29</strain>
    </source>
</reference>
<accession>A0ABU9VBG8</accession>
<dbReference type="RefSeq" id="WP_343194838.1">
    <property type="nucleotide sequence ID" value="NZ_JBCIVJ010000031.1"/>
</dbReference>
<protein>
    <submittedName>
        <fullName evidence="1">Uncharacterized protein</fullName>
    </submittedName>
</protein>